<name>A0AAD9K116_RIDPI</name>
<dbReference type="Proteomes" id="UP001209878">
    <property type="component" value="Unassembled WGS sequence"/>
</dbReference>
<reference evidence="1" key="1">
    <citation type="journal article" date="2023" name="Mol. Biol. Evol.">
        <title>Third-Generation Sequencing Reveals the Adaptive Role of the Epigenome in Three Deep-Sea Polychaetes.</title>
        <authorList>
            <person name="Perez M."/>
            <person name="Aroh O."/>
            <person name="Sun Y."/>
            <person name="Lan Y."/>
            <person name="Juniper S.K."/>
            <person name="Young C.R."/>
            <person name="Angers B."/>
            <person name="Qian P.Y."/>
        </authorList>
    </citation>
    <scope>NUCLEOTIDE SEQUENCE</scope>
    <source>
        <strain evidence="1">R07B-5</strain>
    </source>
</reference>
<gene>
    <name evidence="1" type="ORF">NP493_1491g00002</name>
</gene>
<comment type="caution">
    <text evidence="1">The sequence shown here is derived from an EMBL/GenBank/DDBJ whole genome shotgun (WGS) entry which is preliminary data.</text>
</comment>
<proteinExistence type="predicted"/>
<sequence>MTVGRQSASTALAHRSDPAVAAVMTSLPEPYTTLRVSSRTCYRRCRLYVAGSVRRRLSRPRLPTMVGVAPGVIPLPTRYCLTATQVLALSCRRRAKSDASRSRRSPRCPSARRSRRGYARDCRRWRRRLVRRSLPADDIRLGRFRRVDRMCGLLHVELQCTGRREGVPRCTRG</sequence>
<evidence type="ECO:0000313" key="2">
    <source>
        <dbReference type="Proteomes" id="UP001209878"/>
    </source>
</evidence>
<organism evidence="1 2">
    <name type="scientific">Ridgeia piscesae</name>
    <name type="common">Tubeworm</name>
    <dbReference type="NCBI Taxonomy" id="27915"/>
    <lineage>
        <taxon>Eukaryota</taxon>
        <taxon>Metazoa</taxon>
        <taxon>Spiralia</taxon>
        <taxon>Lophotrochozoa</taxon>
        <taxon>Annelida</taxon>
        <taxon>Polychaeta</taxon>
        <taxon>Sedentaria</taxon>
        <taxon>Canalipalpata</taxon>
        <taxon>Sabellida</taxon>
        <taxon>Siboglinidae</taxon>
        <taxon>Ridgeia</taxon>
    </lineage>
</organism>
<dbReference type="EMBL" id="JAODUO010001492">
    <property type="protein sequence ID" value="KAK2162963.1"/>
    <property type="molecule type" value="Genomic_DNA"/>
</dbReference>
<protein>
    <submittedName>
        <fullName evidence="1">Uncharacterized protein</fullName>
    </submittedName>
</protein>
<keyword evidence="2" id="KW-1185">Reference proteome</keyword>
<evidence type="ECO:0000313" key="1">
    <source>
        <dbReference type="EMBL" id="KAK2162963.1"/>
    </source>
</evidence>
<accession>A0AAD9K116</accession>
<dbReference type="AlphaFoldDB" id="A0AAD9K116"/>